<sequence>MPGMMAGGNDSDNSYERELSDIMEYLDSGKRGIHPPFSACTSQISTTSGISSQLSAQPRQSDVETTREYALSNNGDAENAAIVELESSCILVTEEGAFMRGFQSWFDSWGDFFSAVDAHCGSTYQLLPRRSSYRSDTRNKKLTSKGVLENDPRIILVDSFDKYSYTLMCTHGIKKRATQKGKRQRRIIRYLGCTAQVNGVVTRNADNEWKVHATWHGSHNHLRSERLYQYYAENRRIKDPQVLRQIADMKSAGADAKGILDYLRRNTAQVFAAYLSDTRKGDPATLQHLEELAQLFNVSEWETQKNLFQVGERSNAWFVLLRGTVELLTIPTEATLASYSPKSEQAEPTRFQDSFNTLNNHKNQPSTQRELVGRVRPGCIFGDMDFMLEQPRVMDATSTAADTLTCSFTRKEMVELRDNHPELALLLHEILLRASYMTLAEKLHSLAI</sequence>
<evidence type="ECO:0000313" key="2">
    <source>
        <dbReference type="Proteomes" id="UP000018817"/>
    </source>
</evidence>
<dbReference type="AlphaFoldDB" id="W2PH73"/>
<gene>
    <name evidence="1" type="ORF">PPTG_24290</name>
</gene>
<dbReference type="InterPro" id="IPR000595">
    <property type="entry name" value="cNMP-bd_dom"/>
</dbReference>
<reference evidence="2" key="1">
    <citation type="submission" date="2011-12" db="EMBL/GenBank/DDBJ databases">
        <authorList>
            <consortium name="The Broad Institute Genome Sequencing Platform"/>
            <person name="Russ C."/>
            <person name="Tyler B."/>
            <person name="Panabieres F."/>
            <person name="Shan W."/>
            <person name="Tripathy S."/>
            <person name="Grunwald N."/>
            <person name="Machado M."/>
            <person name="Young S.K."/>
            <person name="Zeng Q."/>
            <person name="Gargeya S."/>
            <person name="Fitzgerald M."/>
            <person name="Haas B."/>
            <person name="Abouelleil A."/>
            <person name="Alvarado L."/>
            <person name="Arachchi H.M."/>
            <person name="Berlin A."/>
            <person name="Chapman S.B."/>
            <person name="Gearin G."/>
            <person name="Goldberg J."/>
            <person name="Griggs A."/>
            <person name="Gujja S."/>
            <person name="Hansen M."/>
            <person name="Heiman D."/>
            <person name="Howarth C."/>
            <person name="Larimer J."/>
            <person name="Lui A."/>
            <person name="MacDonald P.J.P."/>
            <person name="McCowen C."/>
            <person name="Montmayeur A."/>
            <person name="Murphy C."/>
            <person name="Neiman D."/>
            <person name="Pearson M."/>
            <person name="Priest M."/>
            <person name="Roberts A."/>
            <person name="Saif S."/>
            <person name="Shea T."/>
            <person name="Sisk P."/>
            <person name="Stolte C."/>
            <person name="Sykes S."/>
            <person name="Wortman J."/>
            <person name="Nusbaum C."/>
            <person name="Birren B."/>
        </authorList>
    </citation>
    <scope>NUCLEOTIDE SEQUENCE [LARGE SCALE GENOMIC DNA]</scope>
    <source>
        <strain evidence="2">INRA-310</strain>
    </source>
</reference>
<dbReference type="PANTHER" id="PTHR31569">
    <property type="entry name" value="SWIM-TYPE DOMAIN-CONTAINING PROTEIN"/>
    <property type="match status" value="1"/>
</dbReference>
<dbReference type="STRING" id="761204.W2PH73"/>
<dbReference type="InterPro" id="IPR052579">
    <property type="entry name" value="Zinc_finger_SWIM"/>
</dbReference>
<dbReference type="GeneID" id="20192889"/>
<protein>
    <recommendedName>
        <fullName evidence="3">Cyclic nucleotide-binding domain-containing protein</fullName>
    </recommendedName>
</protein>
<dbReference type="Proteomes" id="UP000018817">
    <property type="component" value="Unassembled WGS sequence"/>
</dbReference>
<name>W2PH73_PHYN3</name>
<dbReference type="PANTHER" id="PTHR31569:SF4">
    <property type="entry name" value="SWIM-TYPE DOMAIN-CONTAINING PROTEIN"/>
    <property type="match status" value="1"/>
</dbReference>
<dbReference type="CDD" id="cd00038">
    <property type="entry name" value="CAP_ED"/>
    <property type="match status" value="1"/>
</dbReference>
<dbReference type="OrthoDB" id="10469881at2759"/>
<dbReference type="Gene3D" id="2.60.120.10">
    <property type="entry name" value="Jelly Rolls"/>
    <property type="match status" value="1"/>
</dbReference>
<accession>W2PH73</accession>
<dbReference type="SUPFAM" id="SSF51206">
    <property type="entry name" value="cAMP-binding domain-like"/>
    <property type="match status" value="1"/>
</dbReference>
<organism evidence="1 2">
    <name type="scientific">Phytophthora nicotianae (strain INRA-310)</name>
    <name type="common">Phytophthora parasitica</name>
    <dbReference type="NCBI Taxonomy" id="761204"/>
    <lineage>
        <taxon>Eukaryota</taxon>
        <taxon>Sar</taxon>
        <taxon>Stramenopiles</taxon>
        <taxon>Oomycota</taxon>
        <taxon>Peronosporomycetes</taxon>
        <taxon>Peronosporales</taxon>
        <taxon>Peronosporaceae</taxon>
        <taxon>Phytophthora</taxon>
    </lineage>
</organism>
<dbReference type="VEuPathDB" id="FungiDB:PPTG_24290"/>
<proteinExistence type="predicted"/>
<dbReference type="InterPro" id="IPR014710">
    <property type="entry name" value="RmlC-like_jellyroll"/>
</dbReference>
<dbReference type="EMBL" id="KI669639">
    <property type="protein sequence ID" value="ETN00363.1"/>
    <property type="molecule type" value="Genomic_DNA"/>
</dbReference>
<reference evidence="1 2" key="2">
    <citation type="submission" date="2013-11" db="EMBL/GenBank/DDBJ databases">
        <title>The Genome Sequence of Phytophthora parasitica INRA-310.</title>
        <authorList>
            <consortium name="The Broad Institute Genomics Platform"/>
            <person name="Russ C."/>
            <person name="Tyler B."/>
            <person name="Panabieres F."/>
            <person name="Shan W."/>
            <person name="Tripathy S."/>
            <person name="Grunwald N."/>
            <person name="Machado M."/>
            <person name="Johnson C.S."/>
            <person name="Arredondo F."/>
            <person name="Hong C."/>
            <person name="Coffey M."/>
            <person name="Young S.K."/>
            <person name="Zeng Q."/>
            <person name="Gargeya S."/>
            <person name="Fitzgerald M."/>
            <person name="Abouelleil A."/>
            <person name="Alvarado L."/>
            <person name="Chapman S.B."/>
            <person name="Gainer-Dewar J."/>
            <person name="Goldberg J."/>
            <person name="Griggs A."/>
            <person name="Gujja S."/>
            <person name="Hansen M."/>
            <person name="Howarth C."/>
            <person name="Imamovic A."/>
            <person name="Ireland A."/>
            <person name="Larimer J."/>
            <person name="McCowan C."/>
            <person name="Murphy C."/>
            <person name="Pearson M."/>
            <person name="Poon T.W."/>
            <person name="Priest M."/>
            <person name="Roberts A."/>
            <person name="Saif S."/>
            <person name="Shea T."/>
            <person name="Sykes S."/>
            <person name="Wortman J."/>
            <person name="Nusbaum C."/>
            <person name="Birren B."/>
        </authorList>
    </citation>
    <scope>NUCLEOTIDE SEQUENCE [LARGE SCALE GENOMIC DNA]</scope>
    <source>
        <strain evidence="1 2">INRA-310</strain>
    </source>
</reference>
<evidence type="ECO:0008006" key="3">
    <source>
        <dbReference type="Google" id="ProtNLM"/>
    </source>
</evidence>
<dbReference type="InterPro" id="IPR018490">
    <property type="entry name" value="cNMP-bd_dom_sf"/>
</dbReference>
<evidence type="ECO:0000313" key="1">
    <source>
        <dbReference type="EMBL" id="ETN00363.1"/>
    </source>
</evidence>
<dbReference type="RefSeq" id="XP_008914375.1">
    <property type="nucleotide sequence ID" value="XM_008916127.1"/>
</dbReference>